<name>A0A5J4TPC9_9EUKA</name>
<evidence type="ECO:0000313" key="3">
    <source>
        <dbReference type="Proteomes" id="UP000324800"/>
    </source>
</evidence>
<gene>
    <name evidence="2" type="ORF">EZS28_044770</name>
</gene>
<dbReference type="Proteomes" id="UP000324800">
    <property type="component" value="Unassembled WGS sequence"/>
</dbReference>
<reference evidence="2 3" key="1">
    <citation type="submission" date="2019-03" db="EMBL/GenBank/DDBJ databases">
        <title>Single cell metagenomics reveals metabolic interactions within the superorganism composed of flagellate Streblomastix strix and complex community of Bacteroidetes bacteria on its surface.</title>
        <authorList>
            <person name="Treitli S.C."/>
            <person name="Kolisko M."/>
            <person name="Husnik F."/>
            <person name="Keeling P."/>
            <person name="Hampl V."/>
        </authorList>
    </citation>
    <scope>NUCLEOTIDE SEQUENCE [LARGE SCALE GENOMIC DNA]</scope>
    <source>
        <strain evidence="2">ST1C</strain>
    </source>
</reference>
<feature type="region of interest" description="Disordered" evidence="1">
    <location>
        <begin position="180"/>
        <end position="205"/>
    </location>
</feature>
<organism evidence="2 3">
    <name type="scientific">Streblomastix strix</name>
    <dbReference type="NCBI Taxonomy" id="222440"/>
    <lineage>
        <taxon>Eukaryota</taxon>
        <taxon>Metamonada</taxon>
        <taxon>Preaxostyla</taxon>
        <taxon>Oxymonadida</taxon>
        <taxon>Streblomastigidae</taxon>
        <taxon>Streblomastix</taxon>
    </lineage>
</organism>
<accession>A0A5J4TPC9</accession>
<feature type="region of interest" description="Disordered" evidence="1">
    <location>
        <begin position="1"/>
        <end position="26"/>
    </location>
</feature>
<evidence type="ECO:0000256" key="1">
    <source>
        <dbReference type="SAM" id="MobiDB-lite"/>
    </source>
</evidence>
<dbReference type="AlphaFoldDB" id="A0A5J4TPC9"/>
<dbReference type="EMBL" id="SNRW01027979">
    <property type="protein sequence ID" value="KAA6359703.1"/>
    <property type="molecule type" value="Genomic_DNA"/>
</dbReference>
<feature type="compositionally biased region" description="Basic and acidic residues" evidence="1">
    <location>
        <begin position="186"/>
        <end position="195"/>
    </location>
</feature>
<evidence type="ECO:0000313" key="2">
    <source>
        <dbReference type="EMBL" id="KAA6359703.1"/>
    </source>
</evidence>
<feature type="compositionally biased region" description="Basic and acidic residues" evidence="1">
    <location>
        <begin position="1"/>
        <end position="10"/>
    </location>
</feature>
<sequence>MDDDKREISRLKSAQPIPDPSKTWKEHQDEDIVEALSYSATTGKAILEIVDDIAKQYKRIFKKHKKKFICAYRLSEEAERRSYVVREKGAILDRTKGALDSISPPGSFRKNTWNQIVDIEQINELRLTMQHIFQNRNEERKQYAGIFFANGEQPSFSGATAGNQGTVHYTPEEEFATGDSYLSWKNDARGKHADRGQAANQLQQK</sequence>
<comment type="caution">
    <text evidence="2">The sequence shown here is derived from an EMBL/GenBank/DDBJ whole genome shotgun (WGS) entry which is preliminary data.</text>
</comment>
<proteinExistence type="predicted"/>
<protein>
    <submittedName>
        <fullName evidence="2">Uncharacterized protein</fullName>
    </submittedName>
</protein>